<dbReference type="PROSITE" id="PS51806">
    <property type="entry name" value="DOG1"/>
    <property type="match status" value="1"/>
</dbReference>
<dbReference type="InterPro" id="IPR025422">
    <property type="entry name" value="TGA_domain"/>
</dbReference>
<comment type="caution">
    <text evidence="2">The sequence shown here is derived from an EMBL/GenBank/DDBJ whole genome shotgun (WGS) entry which is preliminary data.</text>
</comment>
<dbReference type="EMBL" id="LNRQ01000005">
    <property type="protein sequence ID" value="KZM96358.1"/>
    <property type="molecule type" value="Genomic_DNA"/>
</dbReference>
<dbReference type="InterPro" id="IPR051886">
    <property type="entry name" value="Seed_Dev/Stress_Resp_Reg"/>
</dbReference>
<dbReference type="PANTHER" id="PTHR46354:SF12">
    <property type="entry name" value="DNA-BINDING PROTEIN-LIKE PROTEIN"/>
    <property type="match status" value="1"/>
</dbReference>
<dbReference type="OMA" id="WQDGASE"/>
<dbReference type="Gramene" id="KZM96358">
    <property type="protein sequence ID" value="KZM96358"/>
    <property type="gene ID" value="DCAR_019600"/>
</dbReference>
<evidence type="ECO:0000259" key="1">
    <source>
        <dbReference type="PROSITE" id="PS51806"/>
    </source>
</evidence>
<organism evidence="2">
    <name type="scientific">Daucus carota subsp. sativus</name>
    <name type="common">Carrot</name>
    <dbReference type="NCBI Taxonomy" id="79200"/>
    <lineage>
        <taxon>Eukaryota</taxon>
        <taxon>Viridiplantae</taxon>
        <taxon>Streptophyta</taxon>
        <taxon>Embryophyta</taxon>
        <taxon>Tracheophyta</taxon>
        <taxon>Spermatophyta</taxon>
        <taxon>Magnoliopsida</taxon>
        <taxon>eudicotyledons</taxon>
        <taxon>Gunneridae</taxon>
        <taxon>Pentapetalae</taxon>
        <taxon>asterids</taxon>
        <taxon>campanulids</taxon>
        <taxon>Apiales</taxon>
        <taxon>Apiaceae</taxon>
        <taxon>Apioideae</taxon>
        <taxon>Scandiceae</taxon>
        <taxon>Daucinae</taxon>
        <taxon>Daucus</taxon>
        <taxon>Daucus sect. Daucus</taxon>
    </lineage>
</organism>
<evidence type="ECO:0000313" key="2">
    <source>
        <dbReference type="EMBL" id="KZM96358.1"/>
    </source>
</evidence>
<dbReference type="AlphaFoldDB" id="A0A164ZT03"/>
<dbReference type="STRING" id="79200.A0A164ZT03"/>
<sequence>MRFHQFQETWHEKLQHLIQQLKKAPSPPATTEENNQLHHLVEKSLSHVMDYYLVKSAAVQNDVLNVLAAPWATAFERSLHWIAGWRPTTAFQLIHTRSTMFIESRVYNMLNGGLAFMTGDLGDLSADRFTSLSRLQCRTVQEENALSDQLSAWQACKYLDFNGVGELLLMKYEEEEFEEKMRDLAVIVQKADELRVKTLREVVQLLTPQQASEFFISASHLYFTVRDFGLNHDRQHHAS</sequence>
<dbReference type="PANTHER" id="PTHR46354">
    <property type="entry name" value="DOG1 DOMAIN-CONTAINING PROTEIN"/>
    <property type="match status" value="1"/>
</dbReference>
<proteinExistence type="predicted"/>
<protein>
    <recommendedName>
        <fullName evidence="1">DOG1 domain-containing protein</fullName>
    </recommendedName>
</protein>
<dbReference type="GO" id="GO:0006351">
    <property type="term" value="P:DNA-templated transcription"/>
    <property type="evidence" value="ECO:0007669"/>
    <property type="project" value="InterPro"/>
</dbReference>
<dbReference type="GO" id="GO:0043565">
    <property type="term" value="F:sequence-specific DNA binding"/>
    <property type="evidence" value="ECO:0007669"/>
    <property type="project" value="InterPro"/>
</dbReference>
<reference evidence="2" key="1">
    <citation type="journal article" date="2016" name="Nat. Genet.">
        <title>A high-quality carrot genome assembly provides new insights into carotenoid accumulation and asterid genome evolution.</title>
        <authorList>
            <person name="Iorizzo M."/>
            <person name="Ellison S."/>
            <person name="Senalik D."/>
            <person name="Zeng P."/>
            <person name="Satapoomin P."/>
            <person name="Huang J."/>
            <person name="Bowman M."/>
            <person name="Iovene M."/>
            <person name="Sanseverino W."/>
            <person name="Cavagnaro P."/>
            <person name="Yildiz M."/>
            <person name="Macko-Podgorni A."/>
            <person name="Moranska E."/>
            <person name="Grzebelus E."/>
            <person name="Grzebelus D."/>
            <person name="Ashrafi H."/>
            <person name="Zheng Z."/>
            <person name="Cheng S."/>
            <person name="Spooner D."/>
            <person name="Van Deynze A."/>
            <person name="Simon P."/>
        </authorList>
    </citation>
    <scope>NUCLEOTIDE SEQUENCE [LARGE SCALE GENOMIC DNA]</scope>
    <source>
        <tissue evidence="2">Leaf</tissue>
    </source>
</reference>
<name>A0A164ZT03_DAUCS</name>
<gene>
    <name evidence="2" type="ORF">DCAR_019600</name>
</gene>
<dbReference type="Pfam" id="PF14144">
    <property type="entry name" value="DOG1"/>
    <property type="match status" value="1"/>
</dbReference>
<feature type="domain" description="DOG1" evidence="1">
    <location>
        <begin position="1"/>
        <end position="235"/>
    </location>
</feature>
<accession>A0A164ZT03</accession>